<evidence type="ECO:0000256" key="1">
    <source>
        <dbReference type="SAM" id="MobiDB-lite"/>
    </source>
</evidence>
<evidence type="ECO:0008006" key="4">
    <source>
        <dbReference type="Google" id="ProtNLM"/>
    </source>
</evidence>
<feature type="region of interest" description="Disordered" evidence="1">
    <location>
        <begin position="1"/>
        <end position="49"/>
    </location>
</feature>
<dbReference type="Proteomes" id="UP001194696">
    <property type="component" value="Unassembled WGS sequence"/>
</dbReference>
<evidence type="ECO:0000313" key="3">
    <source>
        <dbReference type="Proteomes" id="UP001194696"/>
    </source>
</evidence>
<dbReference type="EMBL" id="JAAAIM010001472">
    <property type="protein sequence ID" value="KAG0278245.1"/>
    <property type="molecule type" value="Genomic_DNA"/>
</dbReference>
<gene>
    <name evidence="2" type="ORF">BGZ96_002484</name>
</gene>
<organism evidence="2 3">
    <name type="scientific">Linnemannia gamsii</name>
    <dbReference type="NCBI Taxonomy" id="64522"/>
    <lineage>
        <taxon>Eukaryota</taxon>
        <taxon>Fungi</taxon>
        <taxon>Fungi incertae sedis</taxon>
        <taxon>Mucoromycota</taxon>
        <taxon>Mortierellomycotina</taxon>
        <taxon>Mortierellomycetes</taxon>
        <taxon>Mortierellales</taxon>
        <taxon>Mortierellaceae</taxon>
        <taxon>Linnemannia</taxon>
    </lineage>
</organism>
<sequence>MPEPSKLPMSPSAPEHTTVAPTPILPPAGIPTPALPTAPLPPPTAAPGGPIGPGLVTHFKCKECGGLLDSEFAMGSTLFLRCLFRNTISILITRSPNNNSSNLRTTPRYSITININIILITLTSLLNSSTMAATLSITHNRH</sequence>
<proteinExistence type="predicted"/>
<comment type="caution">
    <text evidence="2">The sequence shown here is derived from an EMBL/GenBank/DDBJ whole genome shotgun (WGS) entry which is preliminary data.</text>
</comment>
<evidence type="ECO:0000313" key="2">
    <source>
        <dbReference type="EMBL" id="KAG0278245.1"/>
    </source>
</evidence>
<keyword evidence="3" id="KW-1185">Reference proteome</keyword>
<accession>A0ABQ7JKS6</accession>
<protein>
    <recommendedName>
        <fullName evidence="4">LITAF domain-containing protein</fullName>
    </recommendedName>
</protein>
<name>A0ABQ7JKS6_9FUNG</name>
<feature type="compositionally biased region" description="Pro residues" evidence="1">
    <location>
        <begin position="23"/>
        <end position="45"/>
    </location>
</feature>
<reference evidence="2 3" key="1">
    <citation type="journal article" date="2020" name="Fungal Divers.">
        <title>Resolving the Mortierellaceae phylogeny through synthesis of multi-gene phylogenetics and phylogenomics.</title>
        <authorList>
            <person name="Vandepol N."/>
            <person name="Liber J."/>
            <person name="Desiro A."/>
            <person name="Na H."/>
            <person name="Kennedy M."/>
            <person name="Barry K."/>
            <person name="Grigoriev I.V."/>
            <person name="Miller A.N."/>
            <person name="O'Donnell K."/>
            <person name="Stajich J.E."/>
            <person name="Bonito G."/>
        </authorList>
    </citation>
    <scope>NUCLEOTIDE SEQUENCE [LARGE SCALE GENOMIC DNA]</scope>
    <source>
        <strain evidence="2 3">AD045</strain>
    </source>
</reference>